<feature type="domain" description="Resolvase/invertase-type recombinase catalytic" evidence="1">
    <location>
        <begin position="43"/>
        <end position="168"/>
    </location>
</feature>
<dbReference type="PANTHER" id="PTHR30461:SF23">
    <property type="entry name" value="DNA RECOMBINASE-RELATED"/>
    <property type="match status" value="1"/>
</dbReference>
<dbReference type="CDD" id="cd00338">
    <property type="entry name" value="Ser_Recombinase"/>
    <property type="match status" value="1"/>
</dbReference>
<gene>
    <name evidence="2" type="ORF">ERS132441_00308</name>
</gene>
<proteinExistence type="predicted"/>
<dbReference type="PANTHER" id="PTHR30461">
    <property type="entry name" value="DNA-INVERTASE FROM LAMBDOID PROPHAGE"/>
    <property type="match status" value="1"/>
</dbReference>
<dbReference type="SMART" id="SM00857">
    <property type="entry name" value="Resolvase"/>
    <property type="match status" value="1"/>
</dbReference>
<dbReference type="Gene3D" id="3.40.50.1390">
    <property type="entry name" value="Resolvase, N-terminal catalytic domain"/>
    <property type="match status" value="1"/>
</dbReference>
<dbReference type="Pfam" id="PF00239">
    <property type="entry name" value="Resolvase"/>
    <property type="match status" value="1"/>
</dbReference>
<organism evidence="2 3">
    <name type="scientific">Streptococcus suis</name>
    <dbReference type="NCBI Taxonomy" id="1307"/>
    <lineage>
        <taxon>Bacteria</taxon>
        <taxon>Bacillati</taxon>
        <taxon>Bacillota</taxon>
        <taxon>Bacilli</taxon>
        <taxon>Lactobacillales</taxon>
        <taxon>Streptococcaceae</taxon>
        <taxon>Streptococcus</taxon>
    </lineage>
</organism>
<dbReference type="EMBL" id="FIIC01000002">
    <property type="protein sequence ID" value="CYV42951.1"/>
    <property type="molecule type" value="Genomic_DNA"/>
</dbReference>
<dbReference type="AlphaFoldDB" id="A0A0Z8K1B4"/>
<evidence type="ECO:0000313" key="3">
    <source>
        <dbReference type="Proteomes" id="UP000075193"/>
    </source>
</evidence>
<reference evidence="2 3" key="1">
    <citation type="submission" date="2016-02" db="EMBL/GenBank/DDBJ databases">
        <authorList>
            <consortium name="Pathogen Informatics"/>
        </authorList>
    </citation>
    <scope>NUCLEOTIDE SEQUENCE [LARGE SCALE GENOMIC DNA]</scope>
    <source>
        <strain evidence="2 3">LSS79</strain>
    </source>
</reference>
<dbReference type="Proteomes" id="UP000075193">
    <property type="component" value="Unassembled WGS sequence"/>
</dbReference>
<dbReference type="InterPro" id="IPR050639">
    <property type="entry name" value="SSR_resolvase"/>
</dbReference>
<dbReference type="SUPFAM" id="SSF53041">
    <property type="entry name" value="Resolvase-like"/>
    <property type="match status" value="1"/>
</dbReference>
<dbReference type="PROSITE" id="PS51736">
    <property type="entry name" value="RECOMBINASES_3"/>
    <property type="match status" value="1"/>
</dbReference>
<evidence type="ECO:0000313" key="2">
    <source>
        <dbReference type="EMBL" id="CYV42951.1"/>
    </source>
</evidence>
<dbReference type="InterPro" id="IPR036162">
    <property type="entry name" value="Resolvase-like_N_sf"/>
</dbReference>
<dbReference type="GO" id="GO:0003677">
    <property type="term" value="F:DNA binding"/>
    <property type="evidence" value="ECO:0007669"/>
    <property type="project" value="InterPro"/>
</dbReference>
<dbReference type="GO" id="GO:0000150">
    <property type="term" value="F:DNA strand exchange activity"/>
    <property type="evidence" value="ECO:0007669"/>
    <property type="project" value="InterPro"/>
</dbReference>
<dbReference type="InterPro" id="IPR006119">
    <property type="entry name" value="Resolv_N"/>
</dbReference>
<accession>A0A0Z8K1B4</accession>
<name>A0A0Z8K1B4_STRSU</name>
<protein>
    <submittedName>
        <fullName evidence="2">DNA recombinase</fullName>
    </submittedName>
</protein>
<sequence length="168" mass="19245">MVRRNSKITRQQKKIRDAFVSERTVEIIPAKREFTDVKTKKLRVAAYCRVSTFDESQSGSFELQKQTYTERINSNPDWIMAGIYADQGASGTSIKRREQFQQMLHDCRCGKIDLIIVKSVSRFARNQLDFISIYRELKALSPPVGIYIEDINLNCIPAIFISLQGGSC</sequence>
<evidence type="ECO:0000259" key="1">
    <source>
        <dbReference type="PROSITE" id="PS51736"/>
    </source>
</evidence>